<keyword evidence="6 8" id="KW-0472">Membrane</keyword>
<feature type="domain" description="TM2" evidence="10">
    <location>
        <begin position="144"/>
        <end position="191"/>
    </location>
</feature>
<evidence type="ECO:0000256" key="2">
    <source>
        <dbReference type="ARBA" id="ARBA00008284"/>
    </source>
</evidence>
<keyword evidence="5 8" id="KW-1133">Transmembrane helix</keyword>
<gene>
    <name evidence="11" type="ORF">PMAYCL1PPCAC_12155</name>
</gene>
<evidence type="ECO:0000256" key="4">
    <source>
        <dbReference type="ARBA" id="ARBA00022729"/>
    </source>
</evidence>
<evidence type="ECO:0000256" key="7">
    <source>
        <dbReference type="ARBA" id="ARBA00023180"/>
    </source>
</evidence>
<evidence type="ECO:0000256" key="6">
    <source>
        <dbReference type="ARBA" id="ARBA00023136"/>
    </source>
</evidence>
<protein>
    <recommendedName>
        <fullName evidence="10">TM2 domain-containing protein</fullName>
    </recommendedName>
</protein>
<dbReference type="PANTHER" id="PTHR21016:SF4">
    <property type="entry name" value="TM2 DOMAIN-CONTAINING PROTEIN 2"/>
    <property type="match status" value="1"/>
</dbReference>
<accession>A0AAN5CE10</accession>
<reference evidence="12" key="1">
    <citation type="submission" date="2022-10" db="EMBL/GenBank/DDBJ databases">
        <title>Genome assembly of Pristionchus species.</title>
        <authorList>
            <person name="Yoshida K."/>
            <person name="Sommer R.J."/>
        </authorList>
    </citation>
    <scope>NUCLEOTIDE SEQUENCE [LARGE SCALE GENOMIC DNA]</scope>
    <source>
        <strain evidence="12">RS5460</strain>
    </source>
</reference>
<evidence type="ECO:0000256" key="9">
    <source>
        <dbReference type="SAM" id="SignalP"/>
    </source>
</evidence>
<dbReference type="AlphaFoldDB" id="A0AAN5CE10"/>
<dbReference type="EMBL" id="BTRK01000003">
    <property type="protein sequence ID" value="GMR41960.1"/>
    <property type="molecule type" value="Genomic_DNA"/>
</dbReference>
<feature type="signal peptide" evidence="9">
    <location>
        <begin position="1"/>
        <end position="19"/>
    </location>
</feature>
<feature type="transmembrane region" description="Helical" evidence="8">
    <location>
        <begin position="173"/>
        <end position="194"/>
    </location>
</feature>
<sequence>FQMFPLLLIFSCSIRDSLALYPVSDLPTFARETVYFSQRDEFDSRADHPLMNDLDLTGMNQSSIALYPLGPMVPCYNIPDDFLRCESIPKHTAPINETGCPHFGGSKSSEIAWTKVNCRVLGSIECKGSRVFQRERPCIKYTGHYFLSTLLYSLFLGILAVDRFCLGYSAIGVGKLMTLGGLGVWWFIDIFLLATGNLMPADNSNWEPYY</sequence>
<keyword evidence="7" id="KW-0325">Glycoprotein</keyword>
<feature type="non-terminal residue" evidence="11">
    <location>
        <position position="1"/>
    </location>
</feature>
<evidence type="ECO:0000256" key="3">
    <source>
        <dbReference type="ARBA" id="ARBA00022692"/>
    </source>
</evidence>
<comment type="subcellular location">
    <subcellularLocation>
        <location evidence="1">Membrane</location>
        <topology evidence="1">Multi-pass membrane protein</topology>
    </subcellularLocation>
</comment>
<dbReference type="PANTHER" id="PTHR21016">
    <property type="entry name" value="BETA-AMYLOID BINDING PROTEIN-RELATED"/>
    <property type="match status" value="1"/>
</dbReference>
<keyword evidence="4 9" id="KW-0732">Signal</keyword>
<dbReference type="GO" id="GO:0016020">
    <property type="term" value="C:membrane"/>
    <property type="evidence" value="ECO:0007669"/>
    <property type="project" value="UniProtKB-SubCell"/>
</dbReference>
<evidence type="ECO:0000256" key="5">
    <source>
        <dbReference type="ARBA" id="ARBA00022989"/>
    </source>
</evidence>
<dbReference type="InterPro" id="IPR007829">
    <property type="entry name" value="TM2"/>
</dbReference>
<evidence type="ECO:0000313" key="11">
    <source>
        <dbReference type="EMBL" id="GMR41960.1"/>
    </source>
</evidence>
<dbReference type="Proteomes" id="UP001328107">
    <property type="component" value="Unassembled WGS sequence"/>
</dbReference>
<keyword evidence="3 8" id="KW-0812">Transmembrane</keyword>
<comment type="similarity">
    <text evidence="2">Belongs to the TM2 family.</text>
</comment>
<evidence type="ECO:0000259" key="10">
    <source>
        <dbReference type="Pfam" id="PF05154"/>
    </source>
</evidence>
<keyword evidence="12" id="KW-1185">Reference proteome</keyword>
<organism evidence="11 12">
    <name type="scientific">Pristionchus mayeri</name>
    <dbReference type="NCBI Taxonomy" id="1317129"/>
    <lineage>
        <taxon>Eukaryota</taxon>
        <taxon>Metazoa</taxon>
        <taxon>Ecdysozoa</taxon>
        <taxon>Nematoda</taxon>
        <taxon>Chromadorea</taxon>
        <taxon>Rhabditida</taxon>
        <taxon>Rhabditina</taxon>
        <taxon>Diplogasteromorpha</taxon>
        <taxon>Diplogasteroidea</taxon>
        <taxon>Neodiplogasteridae</taxon>
        <taxon>Pristionchus</taxon>
    </lineage>
</organism>
<proteinExistence type="inferred from homology"/>
<evidence type="ECO:0000256" key="1">
    <source>
        <dbReference type="ARBA" id="ARBA00004141"/>
    </source>
</evidence>
<evidence type="ECO:0000313" key="12">
    <source>
        <dbReference type="Proteomes" id="UP001328107"/>
    </source>
</evidence>
<feature type="chain" id="PRO_5042923844" description="TM2 domain-containing protein" evidence="9">
    <location>
        <begin position="20"/>
        <end position="210"/>
    </location>
</feature>
<name>A0AAN5CE10_9BILA</name>
<comment type="caution">
    <text evidence="11">The sequence shown here is derived from an EMBL/GenBank/DDBJ whole genome shotgun (WGS) entry which is preliminary data.</text>
</comment>
<dbReference type="Pfam" id="PF05154">
    <property type="entry name" value="TM2"/>
    <property type="match status" value="1"/>
</dbReference>
<feature type="transmembrane region" description="Helical" evidence="8">
    <location>
        <begin position="143"/>
        <end position="161"/>
    </location>
</feature>
<evidence type="ECO:0000256" key="8">
    <source>
        <dbReference type="SAM" id="Phobius"/>
    </source>
</evidence>
<dbReference type="InterPro" id="IPR050932">
    <property type="entry name" value="TM2D1-3-like"/>
</dbReference>